<protein>
    <recommendedName>
        <fullName evidence="3">Plectin/eS10 N-terminal domain-containing protein</fullName>
    </recommendedName>
</protein>
<dbReference type="STRING" id="981085.W9S2X4"/>
<evidence type="ECO:0000313" key="4">
    <source>
        <dbReference type="EMBL" id="EXC05962.1"/>
    </source>
</evidence>
<dbReference type="PANTHER" id="PTHR12802:SF103">
    <property type="entry name" value="PROTEIN REVEILLE 6"/>
    <property type="match status" value="1"/>
</dbReference>
<accession>W9S2X4</accession>
<reference evidence="5" key="1">
    <citation type="submission" date="2013-01" db="EMBL/GenBank/DDBJ databases">
        <title>Draft Genome Sequence of a Mulberry Tree, Morus notabilis C.K. Schneid.</title>
        <authorList>
            <person name="He N."/>
            <person name="Zhao S."/>
        </authorList>
    </citation>
    <scope>NUCLEOTIDE SEQUENCE</scope>
</reference>
<evidence type="ECO:0000259" key="3">
    <source>
        <dbReference type="Pfam" id="PF03501"/>
    </source>
</evidence>
<dbReference type="eggNOG" id="KOG0724">
    <property type="taxonomic scope" value="Eukaryota"/>
</dbReference>
<dbReference type="Pfam" id="PF03501">
    <property type="entry name" value="S10_plectin"/>
    <property type="match status" value="1"/>
</dbReference>
<evidence type="ECO:0000256" key="2">
    <source>
        <dbReference type="SAM" id="MobiDB-lite"/>
    </source>
</evidence>
<name>W9S2X4_9ROSA</name>
<dbReference type="EMBL" id="KE345548">
    <property type="protein sequence ID" value="EXC05962.1"/>
    <property type="molecule type" value="Genomic_DNA"/>
</dbReference>
<dbReference type="SUPFAM" id="SSF46689">
    <property type="entry name" value="Homeodomain-like"/>
    <property type="match status" value="1"/>
</dbReference>
<feature type="domain" description="Plectin/eS10 N-terminal" evidence="3">
    <location>
        <begin position="619"/>
        <end position="672"/>
    </location>
</feature>
<dbReference type="Proteomes" id="UP000030645">
    <property type="component" value="Unassembled WGS sequence"/>
</dbReference>
<dbReference type="InterPro" id="IPR036388">
    <property type="entry name" value="WH-like_DNA-bd_sf"/>
</dbReference>
<dbReference type="Pfam" id="PF24904">
    <property type="entry name" value="RVE6"/>
    <property type="match status" value="1"/>
</dbReference>
<dbReference type="AlphaFoldDB" id="W9S2X4"/>
<proteinExistence type="predicted"/>
<dbReference type="eggNOG" id="KOG3344">
    <property type="taxonomic scope" value="Eukaryota"/>
</dbReference>
<dbReference type="InterPro" id="IPR009057">
    <property type="entry name" value="Homeodomain-like_sf"/>
</dbReference>
<keyword evidence="1" id="KW-0539">Nucleus</keyword>
<feature type="region of interest" description="Disordered" evidence="2">
    <location>
        <begin position="352"/>
        <end position="399"/>
    </location>
</feature>
<dbReference type="Gene3D" id="1.10.10.60">
    <property type="entry name" value="Homeodomain-like"/>
    <property type="match status" value="1"/>
</dbReference>
<sequence>MVSNNPNPQEGFYLDPNGMALPGLGPFAAVTATAAAAASTTSSSEDLSKKIRKPYTITKSRESWTEPEHDKFLEALQLMADHDHARDDTEVIEPIAPHIQELPSTSLSKATDYLQDGYRIYLQKDHQEKYRRYALLQATNIFNTLVTLYSTLFHEQWQHFRRYLEQFDVPAGLTQWTFAARVYVSCWIHDLYPPIREAVKKLTPLAFKQHFSMGEPLYSLFYDEYLVRLNASIRPTYLKGMMEDTLYIPIFSEQPVNWRADNPLGNFSMEDITLGYILGVACTPRLGPRDVDDWQIFPDGIVPAQIRIDGYQRVTERCFYGAFEVRTIQLNDITTAALRSIQRTREPIVRRRTALGRTKRTRPEALPALGEGTHTPALTPAPQQPAQPEQPAEEPNAPKLRIIDWTFDRDWKKIEAFVGSKTVIQIRSHAQKYFLKVQKNGTSEHLPPPRPKRKAAHPYPQKASKNSHAPALTQVSGAFHSSSAVLEPGYIQMPDSSLRSPRNGASLSSWTNNSAQTVNLSHGAKAPSAANNCCSSTESTLAARAIGETTDLGNHSHQLRVLPDFAQVYSFIGSVFDPNASGHLQKLKKMDQIDVETVLLLMRNLSINLTSPDFEDHIIPEKNRREICKYHFQEGVCYAKKDFNLPKHPEIDVPNLQVIKLMQSLKSKEYAHLALKEVRGLVITMDTERGPRGPSGDFAGDKGGAPADFQPSFRTPRPDISIAQNMLSVN</sequence>
<feature type="region of interest" description="Disordered" evidence="2">
    <location>
        <begin position="439"/>
        <end position="468"/>
    </location>
</feature>
<dbReference type="Gene3D" id="1.10.10.10">
    <property type="entry name" value="Winged helix-like DNA-binding domain superfamily/Winged helix DNA-binding domain"/>
    <property type="match status" value="1"/>
</dbReference>
<dbReference type="PANTHER" id="PTHR12802">
    <property type="entry name" value="SWI/SNF COMPLEX-RELATED"/>
    <property type="match status" value="1"/>
</dbReference>
<evidence type="ECO:0000256" key="1">
    <source>
        <dbReference type="ARBA" id="ARBA00023242"/>
    </source>
</evidence>
<gene>
    <name evidence="4" type="ORF">L484_014231</name>
</gene>
<organism evidence="4 5">
    <name type="scientific">Morus notabilis</name>
    <dbReference type="NCBI Taxonomy" id="981085"/>
    <lineage>
        <taxon>Eukaryota</taxon>
        <taxon>Viridiplantae</taxon>
        <taxon>Streptophyta</taxon>
        <taxon>Embryophyta</taxon>
        <taxon>Tracheophyta</taxon>
        <taxon>Spermatophyta</taxon>
        <taxon>Magnoliopsida</taxon>
        <taxon>eudicotyledons</taxon>
        <taxon>Gunneridae</taxon>
        <taxon>Pentapetalae</taxon>
        <taxon>rosids</taxon>
        <taxon>fabids</taxon>
        <taxon>Rosales</taxon>
        <taxon>Moraceae</taxon>
        <taxon>Moreae</taxon>
        <taxon>Morus</taxon>
    </lineage>
</organism>
<evidence type="ECO:0000313" key="5">
    <source>
        <dbReference type="Proteomes" id="UP000030645"/>
    </source>
</evidence>
<keyword evidence="5" id="KW-1185">Reference proteome</keyword>
<feature type="compositionally biased region" description="Low complexity" evidence="2">
    <location>
        <begin position="380"/>
        <end position="398"/>
    </location>
</feature>
<feature type="region of interest" description="Disordered" evidence="2">
    <location>
        <begin position="686"/>
        <end position="717"/>
    </location>
</feature>
<dbReference type="InterPro" id="IPR005326">
    <property type="entry name" value="Plectin_eS10_N"/>
</dbReference>